<accession>A0A9P5SHG1</accession>
<evidence type="ECO:0000313" key="3">
    <source>
        <dbReference type="Proteomes" id="UP000696485"/>
    </source>
</evidence>
<organism evidence="2 3">
    <name type="scientific">Podila minutissima</name>
    <dbReference type="NCBI Taxonomy" id="64525"/>
    <lineage>
        <taxon>Eukaryota</taxon>
        <taxon>Fungi</taxon>
        <taxon>Fungi incertae sedis</taxon>
        <taxon>Mucoromycota</taxon>
        <taxon>Mortierellomycotina</taxon>
        <taxon>Mortierellomycetes</taxon>
        <taxon>Mortierellales</taxon>
        <taxon>Mortierellaceae</taxon>
        <taxon>Podila</taxon>
    </lineage>
</organism>
<feature type="transmembrane region" description="Helical" evidence="1">
    <location>
        <begin position="16"/>
        <end position="46"/>
    </location>
</feature>
<reference evidence="2" key="1">
    <citation type="journal article" date="2020" name="Fungal Divers.">
        <title>Resolving the Mortierellaceae phylogeny through synthesis of multi-gene phylogenetics and phylogenomics.</title>
        <authorList>
            <person name="Vandepol N."/>
            <person name="Liber J."/>
            <person name="Desiro A."/>
            <person name="Na H."/>
            <person name="Kennedy M."/>
            <person name="Barry K."/>
            <person name="Grigoriev I.V."/>
            <person name="Miller A.N."/>
            <person name="O'Donnell K."/>
            <person name="Stajich J.E."/>
            <person name="Bonito G."/>
        </authorList>
    </citation>
    <scope>NUCLEOTIDE SEQUENCE</scope>
    <source>
        <strain evidence="2">NVP1</strain>
    </source>
</reference>
<gene>
    <name evidence="2" type="ORF">BG006_007695</name>
</gene>
<feature type="transmembrane region" description="Helical" evidence="1">
    <location>
        <begin position="58"/>
        <end position="75"/>
    </location>
</feature>
<keyword evidence="3" id="KW-1185">Reference proteome</keyword>
<feature type="transmembrane region" description="Helical" evidence="1">
    <location>
        <begin position="81"/>
        <end position="100"/>
    </location>
</feature>
<protein>
    <submittedName>
        <fullName evidence="2">Uncharacterized protein</fullName>
    </submittedName>
</protein>
<proteinExistence type="predicted"/>
<evidence type="ECO:0000313" key="2">
    <source>
        <dbReference type="EMBL" id="KAF9329171.1"/>
    </source>
</evidence>
<sequence length="200" mass="22049">MISQDQGQKYLRWSRWAVLVLVLTTGLLFSILFYGVYDGIAFIYLLKISDYPGDVAHEALPFIIAAVYGYALWGHKRLVSIYVRAFLVVALAGGLLYVSLEFFGKMQSRAGLVLGCDTDDAYCHVLISSDFTGAAAGFLMLAEVALTLKFGPYISNATQQGGIEQGKGPEANHHPAPILVSGQDQYQYQQQQQPAQLQQY</sequence>
<keyword evidence="1" id="KW-1133">Transmembrane helix</keyword>
<dbReference type="EMBL" id="JAAAUY010000498">
    <property type="protein sequence ID" value="KAF9329171.1"/>
    <property type="molecule type" value="Genomic_DNA"/>
</dbReference>
<keyword evidence="1" id="KW-0812">Transmembrane</keyword>
<comment type="caution">
    <text evidence="2">The sequence shown here is derived from an EMBL/GenBank/DDBJ whole genome shotgun (WGS) entry which is preliminary data.</text>
</comment>
<dbReference type="Proteomes" id="UP000696485">
    <property type="component" value="Unassembled WGS sequence"/>
</dbReference>
<name>A0A9P5SHG1_9FUNG</name>
<dbReference type="AlphaFoldDB" id="A0A9P5SHG1"/>
<evidence type="ECO:0000256" key="1">
    <source>
        <dbReference type="SAM" id="Phobius"/>
    </source>
</evidence>
<feature type="non-terminal residue" evidence="2">
    <location>
        <position position="200"/>
    </location>
</feature>
<keyword evidence="1" id="KW-0472">Membrane</keyword>